<feature type="non-terminal residue" evidence="1">
    <location>
        <position position="75"/>
    </location>
</feature>
<proteinExistence type="predicted"/>
<protein>
    <submittedName>
        <fullName evidence="1">Uncharacterized protein</fullName>
    </submittedName>
</protein>
<dbReference type="EMBL" id="JANGCN010000161">
    <property type="protein sequence ID" value="MCQ5154562.1"/>
    <property type="molecule type" value="Genomic_DNA"/>
</dbReference>
<organism evidence="1 2">
    <name type="scientific">Ruminococcus bicirculans</name>
    <name type="common">ex Wegman et al. 2014</name>
    <dbReference type="NCBI Taxonomy" id="1160721"/>
    <lineage>
        <taxon>Bacteria</taxon>
        <taxon>Bacillati</taxon>
        <taxon>Bacillota</taxon>
        <taxon>Clostridia</taxon>
        <taxon>Eubacteriales</taxon>
        <taxon>Oscillospiraceae</taxon>
        <taxon>Ruminococcus</taxon>
    </lineage>
</organism>
<gene>
    <name evidence="1" type="ORF">NE632_14850</name>
</gene>
<accession>A0AAW5KTM5</accession>
<dbReference type="Proteomes" id="UP001206236">
    <property type="component" value="Unassembled WGS sequence"/>
</dbReference>
<dbReference type="RefSeq" id="WP_256322757.1">
    <property type="nucleotide sequence ID" value="NZ_JANGCN010000161.1"/>
</dbReference>
<evidence type="ECO:0000313" key="1">
    <source>
        <dbReference type="EMBL" id="MCQ5154562.1"/>
    </source>
</evidence>
<comment type="caution">
    <text evidence="1">The sequence shown here is derived from an EMBL/GenBank/DDBJ whole genome shotgun (WGS) entry which is preliminary data.</text>
</comment>
<sequence length="75" mass="8218">VRSYTNVNGKVYYGAWADVKSIKTANYDITKATVSGISTKAFRGKAITQNVTVKVGNTFLKNGTDYTVSYSNNKK</sequence>
<feature type="non-terminal residue" evidence="1">
    <location>
        <position position="1"/>
    </location>
</feature>
<evidence type="ECO:0000313" key="2">
    <source>
        <dbReference type="Proteomes" id="UP001206236"/>
    </source>
</evidence>
<dbReference type="AlphaFoldDB" id="A0AAW5KTM5"/>
<reference evidence="1" key="1">
    <citation type="submission" date="2022-06" db="EMBL/GenBank/DDBJ databases">
        <title>Isolation of gut microbiota from human fecal samples.</title>
        <authorList>
            <person name="Pamer E.G."/>
            <person name="Barat B."/>
            <person name="Waligurski E."/>
            <person name="Medina S."/>
            <person name="Paddock L."/>
            <person name="Mostad J."/>
        </authorList>
    </citation>
    <scope>NUCLEOTIDE SEQUENCE</scope>
    <source>
        <strain evidence="1">DFI.5.57</strain>
    </source>
</reference>
<name>A0AAW5KTM5_9FIRM</name>